<evidence type="ECO:0000313" key="3">
    <source>
        <dbReference type="Proteomes" id="UP000030645"/>
    </source>
</evidence>
<dbReference type="EMBL" id="KE345969">
    <property type="protein sequence ID" value="EXC22411.1"/>
    <property type="molecule type" value="Genomic_DNA"/>
</dbReference>
<proteinExistence type="predicted"/>
<feature type="compositionally biased region" description="Low complexity" evidence="1">
    <location>
        <begin position="14"/>
        <end position="29"/>
    </location>
</feature>
<feature type="region of interest" description="Disordered" evidence="1">
    <location>
        <begin position="1"/>
        <end position="34"/>
    </location>
</feature>
<sequence>MTASQPAFSNPTLAKPAARRSQAASPSAPYDDGPELPAIAIATRASTVYVQKELTNSKKIFKRIFITFAS</sequence>
<keyword evidence="3" id="KW-1185">Reference proteome</keyword>
<name>W9SRG7_9ROSA</name>
<dbReference type="AlphaFoldDB" id="W9SRG7"/>
<dbReference type="Proteomes" id="UP000030645">
    <property type="component" value="Unassembled WGS sequence"/>
</dbReference>
<protein>
    <submittedName>
        <fullName evidence="2">Uncharacterized protein</fullName>
    </submittedName>
</protein>
<accession>W9SRG7</accession>
<organism evidence="2 3">
    <name type="scientific">Morus notabilis</name>
    <dbReference type="NCBI Taxonomy" id="981085"/>
    <lineage>
        <taxon>Eukaryota</taxon>
        <taxon>Viridiplantae</taxon>
        <taxon>Streptophyta</taxon>
        <taxon>Embryophyta</taxon>
        <taxon>Tracheophyta</taxon>
        <taxon>Spermatophyta</taxon>
        <taxon>Magnoliopsida</taxon>
        <taxon>eudicotyledons</taxon>
        <taxon>Gunneridae</taxon>
        <taxon>Pentapetalae</taxon>
        <taxon>rosids</taxon>
        <taxon>fabids</taxon>
        <taxon>Rosales</taxon>
        <taxon>Moraceae</taxon>
        <taxon>Moreae</taxon>
        <taxon>Morus</taxon>
    </lineage>
</organism>
<evidence type="ECO:0000256" key="1">
    <source>
        <dbReference type="SAM" id="MobiDB-lite"/>
    </source>
</evidence>
<evidence type="ECO:0000313" key="2">
    <source>
        <dbReference type="EMBL" id="EXC22411.1"/>
    </source>
</evidence>
<reference evidence="3" key="1">
    <citation type="submission" date="2013-01" db="EMBL/GenBank/DDBJ databases">
        <title>Draft Genome Sequence of a Mulberry Tree, Morus notabilis C.K. Schneid.</title>
        <authorList>
            <person name="He N."/>
            <person name="Zhao S."/>
        </authorList>
    </citation>
    <scope>NUCLEOTIDE SEQUENCE</scope>
</reference>
<feature type="compositionally biased region" description="Polar residues" evidence="1">
    <location>
        <begin position="1"/>
        <end position="12"/>
    </location>
</feature>
<gene>
    <name evidence="2" type="ORF">L484_007081</name>
</gene>